<proteinExistence type="predicted"/>
<dbReference type="InterPro" id="IPR045920">
    <property type="entry name" value="DUF6339"/>
</dbReference>
<protein>
    <submittedName>
        <fullName evidence="1">Uncharacterized protein</fullName>
    </submittedName>
</protein>
<dbReference type="EMBL" id="JACIDE010000015">
    <property type="protein sequence ID" value="MBB4074466.1"/>
    <property type="molecule type" value="Genomic_DNA"/>
</dbReference>
<dbReference type="RefSeq" id="WP_229706246.1">
    <property type="nucleotide sequence ID" value="NZ_BMNP01000033.1"/>
</dbReference>
<sequence>MKLKFISDETLMDLRGNYDSYKEHYYNEDYEWFDNYLKEEGKVLESNIPFEMPALNMEADYAASDKENVKAIYEALKHLTVNQATQERLWAGLAHLQLREFAFYRLKKDLENKNDKRINTALFFKNGNKRSLFVHILARLWWVGYMTYDESNKQDPYWLTNFFCSKDFSARSVIFFSSNFTSNRTITKGILKCLVGLEENGIEIKRDYFVQANKYLNIVGGAMILDMLTEEEVEDMVNRHLLKHFGYRKDYRVQFMNLGSIV</sequence>
<dbReference type="Proteomes" id="UP000559598">
    <property type="component" value="Unassembled WGS sequence"/>
</dbReference>
<evidence type="ECO:0000313" key="1">
    <source>
        <dbReference type="EMBL" id="MBB4074466.1"/>
    </source>
</evidence>
<comment type="caution">
    <text evidence="1">The sequence shown here is derived from an EMBL/GenBank/DDBJ whole genome shotgun (WGS) entry which is preliminary data.</text>
</comment>
<dbReference type="Pfam" id="PF19866">
    <property type="entry name" value="DUF6339"/>
    <property type="match status" value="1"/>
</dbReference>
<gene>
    <name evidence="1" type="ORF">GGR02_002233</name>
</gene>
<name>A0A840DZQ0_9BACL</name>
<reference evidence="1 2" key="1">
    <citation type="submission" date="2020-08" db="EMBL/GenBank/DDBJ databases">
        <title>Genomic Encyclopedia of Type Strains, Phase IV (KMG-IV): sequencing the most valuable type-strain genomes for metagenomic binning, comparative biology and taxonomic classification.</title>
        <authorList>
            <person name="Goeker M."/>
        </authorList>
    </citation>
    <scope>NUCLEOTIDE SEQUENCE [LARGE SCALE GENOMIC DNA]</scope>
    <source>
        <strain evidence="1 2">DSM 17075</strain>
    </source>
</reference>
<dbReference type="AlphaFoldDB" id="A0A840DZQ0"/>
<organism evidence="1 2">
    <name type="scientific">Anoxybacteroides voinovskiense</name>
    <dbReference type="NCBI Taxonomy" id="230470"/>
    <lineage>
        <taxon>Bacteria</taxon>
        <taxon>Bacillati</taxon>
        <taxon>Bacillota</taxon>
        <taxon>Bacilli</taxon>
        <taxon>Bacillales</taxon>
        <taxon>Anoxybacillaceae</taxon>
        <taxon>Anoxybacteroides</taxon>
    </lineage>
</organism>
<accession>A0A840DZQ0</accession>
<keyword evidence="2" id="KW-1185">Reference proteome</keyword>
<evidence type="ECO:0000313" key="2">
    <source>
        <dbReference type="Proteomes" id="UP000559598"/>
    </source>
</evidence>